<dbReference type="InterPro" id="IPR050942">
    <property type="entry name" value="F-box_BR-signaling"/>
</dbReference>
<name>A0A314Z906_PRUYE</name>
<evidence type="ECO:0000313" key="4">
    <source>
        <dbReference type="Proteomes" id="UP000250321"/>
    </source>
</evidence>
<evidence type="ECO:0000259" key="2">
    <source>
        <dbReference type="Pfam" id="PF03478"/>
    </source>
</evidence>
<evidence type="ECO:0000313" key="3">
    <source>
        <dbReference type="EMBL" id="PQP98285.1"/>
    </source>
</evidence>
<comment type="caution">
    <text evidence="3">The sequence shown here is derived from an EMBL/GenBank/DDBJ whole genome shotgun (WGS) entry which is preliminary data.</text>
</comment>
<dbReference type="Proteomes" id="UP000250321">
    <property type="component" value="Unassembled WGS sequence"/>
</dbReference>
<accession>A0A314Z906</accession>
<dbReference type="EMBL" id="PJQY01001908">
    <property type="protein sequence ID" value="PQP98285.1"/>
    <property type="molecule type" value="Genomic_DNA"/>
</dbReference>
<dbReference type="PANTHER" id="PTHR44259:SF15">
    <property type="entry name" value="F-BOX PROTEIN KIB2-RELATED"/>
    <property type="match status" value="1"/>
</dbReference>
<keyword evidence="4" id="KW-1185">Reference proteome</keyword>
<dbReference type="AlphaFoldDB" id="A0A314Z906"/>
<proteinExistence type="predicted"/>
<organism evidence="3 4">
    <name type="scientific">Prunus yedoensis var. nudiflora</name>
    <dbReference type="NCBI Taxonomy" id="2094558"/>
    <lineage>
        <taxon>Eukaryota</taxon>
        <taxon>Viridiplantae</taxon>
        <taxon>Streptophyta</taxon>
        <taxon>Embryophyta</taxon>
        <taxon>Tracheophyta</taxon>
        <taxon>Spermatophyta</taxon>
        <taxon>Magnoliopsida</taxon>
        <taxon>eudicotyledons</taxon>
        <taxon>Gunneridae</taxon>
        <taxon>Pentapetalae</taxon>
        <taxon>rosids</taxon>
        <taxon>fabids</taxon>
        <taxon>Rosales</taxon>
        <taxon>Rosaceae</taxon>
        <taxon>Amygdaloideae</taxon>
        <taxon>Amygdaleae</taxon>
        <taxon>Prunus</taxon>
    </lineage>
</organism>
<feature type="domain" description="KIB1-4 beta-propeller" evidence="2">
    <location>
        <begin position="104"/>
        <end position="163"/>
    </location>
</feature>
<reference evidence="3 4" key="1">
    <citation type="submission" date="2018-02" db="EMBL/GenBank/DDBJ databases">
        <title>Draft genome of wild Prunus yedoensis var. nudiflora.</title>
        <authorList>
            <person name="Baek S."/>
            <person name="Kim J.-H."/>
            <person name="Choi K."/>
            <person name="Kim G.-B."/>
            <person name="Cho A."/>
            <person name="Jang H."/>
            <person name="Shin C.-H."/>
            <person name="Yu H.-J."/>
            <person name="Mun J.-H."/>
        </authorList>
    </citation>
    <scope>NUCLEOTIDE SEQUENCE [LARGE SCALE GENOMIC DNA]</scope>
    <source>
        <strain evidence="4">cv. Jeju island</strain>
        <tissue evidence="3">Leaf</tissue>
    </source>
</reference>
<protein>
    <recommendedName>
        <fullName evidence="2">KIB1-4 beta-propeller domain-containing protein</fullName>
    </recommendedName>
</protein>
<dbReference type="InterPro" id="IPR005174">
    <property type="entry name" value="KIB1-4_b-propeller"/>
</dbReference>
<dbReference type="Pfam" id="PF03478">
    <property type="entry name" value="Beta-prop_KIB1-4"/>
    <property type="match status" value="1"/>
</dbReference>
<evidence type="ECO:0000256" key="1">
    <source>
        <dbReference type="SAM" id="MobiDB-lite"/>
    </source>
</evidence>
<dbReference type="PANTHER" id="PTHR44259">
    <property type="entry name" value="OS07G0183000 PROTEIN-RELATED"/>
    <property type="match status" value="1"/>
</dbReference>
<sequence length="206" mass="23431">MAMACTIERRSSSTTPTPNKWTDELPAELLRLIVQKLTSNFVDIILFKAICPSLNRAARAYTSALYHTQLPPQHPLLKLFTQWDNNVYKMNWDASQGFGFHDRVVSFLGSSHGWLVVLEMMRMAFDEIVHLFNPISTQCRTLPPFLLGSSIHKVVLSSAPLATTTLSLWRFIIASKGQRDDGTFLTRTASPLRQSFDWSPLYSRVR</sequence>
<feature type="region of interest" description="Disordered" evidence="1">
    <location>
        <begin position="1"/>
        <end position="20"/>
    </location>
</feature>
<dbReference type="OrthoDB" id="642536at2759"/>
<gene>
    <name evidence="3" type="ORF">Pyn_37586</name>
</gene>